<dbReference type="RefSeq" id="WP_111000715.1">
    <property type="nucleotide sequence ID" value="NZ_QKTW01000027.1"/>
</dbReference>
<evidence type="ECO:0000313" key="10">
    <source>
        <dbReference type="EMBL" id="PZF70981.1"/>
    </source>
</evidence>
<dbReference type="InterPro" id="IPR036890">
    <property type="entry name" value="HATPase_C_sf"/>
</dbReference>
<dbReference type="Pfam" id="PF02518">
    <property type="entry name" value="HATPase_c"/>
    <property type="match status" value="1"/>
</dbReference>
<keyword evidence="6" id="KW-0175">Coiled coil</keyword>
<dbReference type="NCBIfam" id="TIGR00229">
    <property type="entry name" value="sensory_box"/>
    <property type="match status" value="2"/>
</dbReference>
<dbReference type="AlphaFoldDB" id="A0A2W2A6Y9"/>
<evidence type="ECO:0000256" key="2">
    <source>
        <dbReference type="ARBA" id="ARBA00012438"/>
    </source>
</evidence>
<dbReference type="InterPro" id="IPR003594">
    <property type="entry name" value="HATPase_dom"/>
</dbReference>
<protein>
    <recommendedName>
        <fullName evidence="2">histidine kinase</fullName>
        <ecNumber evidence="2">2.7.13.3</ecNumber>
    </recommendedName>
</protein>
<dbReference type="SUPFAM" id="SSF55874">
    <property type="entry name" value="ATPase domain of HSP90 chaperone/DNA topoisomerase II/histidine kinase"/>
    <property type="match status" value="1"/>
</dbReference>
<proteinExistence type="predicted"/>
<dbReference type="InterPro" id="IPR035965">
    <property type="entry name" value="PAS-like_dom_sf"/>
</dbReference>
<gene>
    <name evidence="10" type="ORF">DN068_19945</name>
</gene>
<evidence type="ECO:0000256" key="6">
    <source>
        <dbReference type="SAM" id="Coils"/>
    </source>
</evidence>
<feature type="coiled-coil region" evidence="6">
    <location>
        <begin position="142"/>
        <end position="184"/>
    </location>
</feature>
<sequence length="560" mass="63991">MKEVTINTMTYNETGNSEQNSEAFYEQFIGAIDIPFYTLNAEGKLTFYNEAAADLWGRSPLLGNDLWNNEFELLNPDGTMLEIAASPVAVCFRERRPVTGQEVIIVRPDGSRRHVISHPQPLFDNDGKLKGIVNLLEDVTAIRQAEKKIREYDQHYNTMMNSVEKKIEERTRELLRRIEEQEKNEERFHRMVEEVEDYAIILLDKDGLIQNWNRGAEKIKGYTEQEIIGKSFEIFYSEEDRKNKVPQTLIRKAATEGKATTEGWRIRKDGSRFWGSIVITALHDSKGALIGFTKVTRDLTERKIADDKLKSYSAELEFRNTELEQFTYVASHDMKEPVRKIQLYASHLKSSPHNQLDQRSSDFLDRLMKAAVRMNNLIEDLLAYSRTTSVEENFVPVDLNEIITEAAASYKEEFLQKEVAFVAGSLPMINGIPFQIKQLVDNLINNALKYSDPTRKPIIKISGKIVSEQSVPNVPHAGNDKYVLISFCDNGIGFEQEYADKIFGVFQRLEVSSETTGSGIGLAICKKIVQNHNGYIWAYGEKNNGARFDIYLPVLKVKES</sequence>
<dbReference type="InterPro" id="IPR036097">
    <property type="entry name" value="HisK_dim/P_sf"/>
</dbReference>
<dbReference type="SMART" id="SM00091">
    <property type="entry name" value="PAS"/>
    <property type="match status" value="2"/>
</dbReference>
<dbReference type="InterPro" id="IPR013767">
    <property type="entry name" value="PAS_fold"/>
</dbReference>
<dbReference type="InterPro" id="IPR001610">
    <property type="entry name" value="PAC"/>
</dbReference>
<feature type="domain" description="Histidine kinase" evidence="7">
    <location>
        <begin position="329"/>
        <end position="556"/>
    </location>
</feature>
<evidence type="ECO:0000256" key="4">
    <source>
        <dbReference type="ARBA" id="ARBA00022679"/>
    </source>
</evidence>
<dbReference type="PANTHER" id="PTHR43304">
    <property type="entry name" value="PHYTOCHROME-LIKE PROTEIN CPH1"/>
    <property type="match status" value="1"/>
</dbReference>
<dbReference type="Gene3D" id="1.10.287.130">
    <property type="match status" value="1"/>
</dbReference>
<comment type="caution">
    <text evidence="10">The sequence shown here is derived from an EMBL/GenBank/DDBJ whole genome shotgun (WGS) entry which is preliminary data.</text>
</comment>
<dbReference type="PROSITE" id="PS50112">
    <property type="entry name" value="PAS"/>
    <property type="match status" value="2"/>
</dbReference>
<evidence type="ECO:0000256" key="5">
    <source>
        <dbReference type="ARBA" id="ARBA00022777"/>
    </source>
</evidence>
<dbReference type="InterPro" id="IPR052162">
    <property type="entry name" value="Sensor_kinase/Photoreceptor"/>
</dbReference>
<evidence type="ECO:0000256" key="3">
    <source>
        <dbReference type="ARBA" id="ARBA00022553"/>
    </source>
</evidence>
<dbReference type="CDD" id="cd00130">
    <property type="entry name" value="PAS"/>
    <property type="match status" value="2"/>
</dbReference>
<dbReference type="InterPro" id="IPR004358">
    <property type="entry name" value="Sig_transdc_His_kin-like_C"/>
</dbReference>
<dbReference type="PRINTS" id="PR00344">
    <property type="entry name" value="BCTRLSENSOR"/>
</dbReference>
<dbReference type="InterPro" id="IPR003661">
    <property type="entry name" value="HisK_dim/P_dom"/>
</dbReference>
<keyword evidence="3" id="KW-0597">Phosphoprotein</keyword>
<feature type="domain" description="PAC" evidence="9">
    <location>
        <begin position="99"/>
        <end position="151"/>
    </location>
</feature>
<dbReference type="Gene3D" id="3.30.450.20">
    <property type="entry name" value="PAS domain"/>
    <property type="match status" value="2"/>
</dbReference>
<evidence type="ECO:0000256" key="1">
    <source>
        <dbReference type="ARBA" id="ARBA00000085"/>
    </source>
</evidence>
<evidence type="ECO:0000259" key="8">
    <source>
        <dbReference type="PROSITE" id="PS50112"/>
    </source>
</evidence>
<evidence type="ECO:0000259" key="9">
    <source>
        <dbReference type="PROSITE" id="PS50113"/>
    </source>
</evidence>
<dbReference type="Gene3D" id="3.30.565.10">
    <property type="entry name" value="Histidine kinase-like ATPase, C-terminal domain"/>
    <property type="match status" value="1"/>
</dbReference>
<dbReference type="PROSITE" id="PS50109">
    <property type="entry name" value="HIS_KIN"/>
    <property type="match status" value="1"/>
</dbReference>
<dbReference type="GO" id="GO:0006355">
    <property type="term" value="P:regulation of DNA-templated transcription"/>
    <property type="evidence" value="ECO:0007669"/>
    <property type="project" value="InterPro"/>
</dbReference>
<feature type="domain" description="PAC" evidence="9">
    <location>
        <begin position="259"/>
        <end position="311"/>
    </location>
</feature>
<dbReference type="EC" id="2.7.13.3" evidence="2"/>
<dbReference type="GO" id="GO:0000155">
    <property type="term" value="F:phosphorelay sensor kinase activity"/>
    <property type="evidence" value="ECO:0007669"/>
    <property type="project" value="InterPro"/>
</dbReference>
<keyword evidence="11" id="KW-1185">Reference proteome</keyword>
<feature type="domain" description="PAS" evidence="8">
    <location>
        <begin position="184"/>
        <end position="239"/>
    </location>
</feature>
<dbReference type="Pfam" id="PF08448">
    <property type="entry name" value="PAS_4"/>
    <property type="match status" value="1"/>
</dbReference>
<dbReference type="Proteomes" id="UP000248745">
    <property type="component" value="Unassembled WGS sequence"/>
</dbReference>
<feature type="domain" description="PAS" evidence="8">
    <location>
        <begin position="21"/>
        <end position="60"/>
    </location>
</feature>
<accession>A0A2W2A6Y9</accession>
<dbReference type="InterPro" id="IPR000700">
    <property type="entry name" value="PAS-assoc_C"/>
</dbReference>
<organism evidence="10 11">
    <name type="scientific">Taibaiella soli</name>
    <dbReference type="NCBI Taxonomy" id="1649169"/>
    <lineage>
        <taxon>Bacteria</taxon>
        <taxon>Pseudomonadati</taxon>
        <taxon>Bacteroidota</taxon>
        <taxon>Chitinophagia</taxon>
        <taxon>Chitinophagales</taxon>
        <taxon>Chitinophagaceae</taxon>
        <taxon>Taibaiella</taxon>
    </lineage>
</organism>
<dbReference type="SUPFAM" id="SSF55785">
    <property type="entry name" value="PYP-like sensor domain (PAS domain)"/>
    <property type="match status" value="2"/>
</dbReference>
<dbReference type="OrthoDB" id="9766459at2"/>
<dbReference type="PROSITE" id="PS50113">
    <property type="entry name" value="PAC"/>
    <property type="match status" value="2"/>
</dbReference>
<dbReference type="Pfam" id="PF00512">
    <property type="entry name" value="HisKA"/>
    <property type="match status" value="1"/>
</dbReference>
<dbReference type="CDD" id="cd00082">
    <property type="entry name" value="HisKA"/>
    <property type="match status" value="1"/>
</dbReference>
<dbReference type="SMART" id="SM00388">
    <property type="entry name" value="HisKA"/>
    <property type="match status" value="1"/>
</dbReference>
<evidence type="ECO:0000313" key="11">
    <source>
        <dbReference type="Proteomes" id="UP000248745"/>
    </source>
</evidence>
<reference evidence="10 11" key="1">
    <citation type="submission" date="2018-06" db="EMBL/GenBank/DDBJ databases">
        <title>Mucibacter soli gen. nov., sp. nov., a new member of the family Chitinophagaceae producing mucin.</title>
        <authorList>
            <person name="Kim M.-K."/>
            <person name="Park S."/>
            <person name="Kim T.-S."/>
            <person name="Joung Y."/>
            <person name="Han J.-H."/>
            <person name="Kim S.B."/>
        </authorList>
    </citation>
    <scope>NUCLEOTIDE SEQUENCE [LARGE SCALE GENOMIC DNA]</scope>
    <source>
        <strain evidence="10 11">R1-15</strain>
    </source>
</reference>
<evidence type="ECO:0000259" key="7">
    <source>
        <dbReference type="PROSITE" id="PS50109"/>
    </source>
</evidence>
<dbReference type="InterPro" id="IPR005467">
    <property type="entry name" value="His_kinase_dom"/>
</dbReference>
<dbReference type="SMART" id="SM00086">
    <property type="entry name" value="PAC"/>
    <property type="match status" value="2"/>
</dbReference>
<keyword evidence="5 10" id="KW-0418">Kinase</keyword>
<dbReference type="SMART" id="SM00387">
    <property type="entry name" value="HATPase_c"/>
    <property type="match status" value="1"/>
</dbReference>
<comment type="catalytic activity">
    <reaction evidence="1">
        <text>ATP + protein L-histidine = ADP + protein N-phospho-L-histidine.</text>
        <dbReference type="EC" id="2.7.13.3"/>
    </reaction>
</comment>
<dbReference type="Pfam" id="PF00989">
    <property type="entry name" value="PAS"/>
    <property type="match status" value="1"/>
</dbReference>
<name>A0A2W2A6Y9_9BACT</name>
<dbReference type="InterPro" id="IPR013656">
    <property type="entry name" value="PAS_4"/>
</dbReference>
<dbReference type="PANTHER" id="PTHR43304:SF1">
    <property type="entry name" value="PAC DOMAIN-CONTAINING PROTEIN"/>
    <property type="match status" value="1"/>
</dbReference>
<dbReference type="SUPFAM" id="SSF47384">
    <property type="entry name" value="Homodimeric domain of signal transducing histidine kinase"/>
    <property type="match status" value="1"/>
</dbReference>
<dbReference type="InterPro" id="IPR000014">
    <property type="entry name" value="PAS"/>
</dbReference>
<keyword evidence="4" id="KW-0808">Transferase</keyword>
<dbReference type="EMBL" id="QKTW01000027">
    <property type="protein sequence ID" value="PZF70981.1"/>
    <property type="molecule type" value="Genomic_DNA"/>
</dbReference>